<evidence type="ECO:0000256" key="1">
    <source>
        <dbReference type="SAM" id="MobiDB-lite"/>
    </source>
</evidence>
<dbReference type="WBParaSite" id="maker-PairedContig_2686-snap-gene-11.16-mRNA-1">
    <property type="protein sequence ID" value="maker-PairedContig_2686-snap-gene-11.16-mRNA-1"/>
    <property type="gene ID" value="maker-PairedContig_2686-snap-gene-11.16"/>
</dbReference>
<dbReference type="AlphaFoldDB" id="A0A1I8EKC9"/>
<proteinExistence type="predicted"/>
<feature type="compositionally biased region" description="Basic and acidic residues" evidence="1">
    <location>
        <begin position="137"/>
        <end position="148"/>
    </location>
</feature>
<feature type="region of interest" description="Disordered" evidence="1">
    <location>
        <begin position="1"/>
        <end position="208"/>
    </location>
</feature>
<feature type="compositionally biased region" description="Basic and acidic residues" evidence="1">
    <location>
        <begin position="47"/>
        <end position="57"/>
    </location>
</feature>
<accession>A0A1I8EKC9</accession>
<feature type="compositionally biased region" description="Polar residues" evidence="1">
    <location>
        <begin position="127"/>
        <end position="136"/>
    </location>
</feature>
<feature type="compositionally biased region" description="Polar residues" evidence="1">
    <location>
        <begin position="1"/>
        <end position="17"/>
    </location>
</feature>
<organism evidence="2">
    <name type="scientific">Wuchereria bancrofti</name>
    <dbReference type="NCBI Taxonomy" id="6293"/>
    <lineage>
        <taxon>Eukaryota</taxon>
        <taxon>Metazoa</taxon>
        <taxon>Ecdysozoa</taxon>
        <taxon>Nematoda</taxon>
        <taxon>Chromadorea</taxon>
        <taxon>Rhabditida</taxon>
        <taxon>Spirurina</taxon>
        <taxon>Spiruromorpha</taxon>
        <taxon>Filarioidea</taxon>
        <taxon>Onchocercidae</taxon>
        <taxon>Wuchereria</taxon>
    </lineage>
</organism>
<name>A0A1I8EKC9_WUCBA</name>
<evidence type="ECO:0000313" key="2">
    <source>
        <dbReference type="WBParaSite" id="maker-PairedContig_2686-snap-gene-11.16-mRNA-1"/>
    </source>
</evidence>
<feature type="compositionally biased region" description="Low complexity" evidence="1">
    <location>
        <begin position="18"/>
        <end position="42"/>
    </location>
</feature>
<feature type="compositionally biased region" description="Polar residues" evidence="1">
    <location>
        <begin position="81"/>
        <end position="94"/>
    </location>
</feature>
<feature type="compositionally biased region" description="Basic and acidic residues" evidence="1">
    <location>
        <begin position="190"/>
        <end position="203"/>
    </location>
</feature>
<reference evidence="2" key="1">
    <citation type="submission" date="2016-11" db="UniProtKB">
        <authorList>
            <consortium name="WormBaseParasite"/>
        </authorList>
    </citation>
    <scope>IDENTIFICATION</scope>
    <source>
        <strain evidence="2">pt0022</strain>
    </source>
</reference>
<feature type="compositionally biased region" description="Basic residues" evidence="1">
    <location>
        <begin position="66"/>
        <end position="80"/>
    </location>
</feature>
<protein>
    <submittedName>
        <fullName evidence="2">Uncharacterized protein</fullName>
    </submittedName>
</protein>
<sequence>SSRTLGTQDVPGQQQSQSITKSESLTTTKSSQSTSSQVDELSAILQEKNENELKGEIRLAVVPTPVKKKRKSKKKKKKKASSNLSAGEVSNESSPAEKLTTESGPLGEQVVMENEIAPLEMKKLETSKITTPTSNNERGKQAKPENDVKTAALLITSVSSGNNDVEKKKSKRKKSNGKSMKEYKKKKMKFLHERHLKDQREFSAEGSQEEMIEKFLNLADARMLLIT</sequence>